<gene>
    <name evidence="1" type="ORF">ATZ33_15990</name>
    <name evidence="2" type="ORF">RV15_GL002473</name>
</gene>
<organism evidence="2 4">
    <name type="scientific">Enterococcus silesiacus</name>
    <dbReference type="NCBI Taxonomy" id="332949"/>
    <lineage>
        <taxon>Bacteria</taxon>
        <taxon>Bacillati</taxon>
        <taxon>Bacillota</taxon>
        <taxon>Bacilli</taxon>
        <taxon>Lactobacillales</taxon>
        <taxon>Enterococcaceae</taxon>
        <taxon>Enterococcus</taxon>
    </lineage>
</organism>
<evidence type="ECO:0000313" key="4">
    <source>
        <dbReference type="Proteomes" id="UP000183039"/>
    </source>
</evidence>
<name>A0A0S3KEX5_9ENTE</name>
<evidence type="ECO:0000313" key="3">
    <source>
        <dbReference type="Proteomes" id="UP000065511"/>
    </source>
</evidence>
<accession>A0A0S3KEX5</accession>
<dbReference type="EMBL" id="JXLC01000035">
    <property type="protein sequence ID" value="OJG85794.1"/>
    <property type="molecule type" value="Genomic_DNA"/>
</dbReference>
<dbReference type="EMBL" id="CP013614">
    <property type="protein sequence ID" value="ALS02821.1"/>
    <property type="molecule type" value="Genomic_DNA"/>
</dbReference>
<evidence type="ECO:0008006" key="5">
    <source>
        <dbReference type="Google" id="ProtNLM"/>
    </source>
</evidence>
<dbReference type="Gene3D" id="3.30.460.10">
    <property type="entry name" value="Beta Polymerase, domain 2"/>
    <property type="match status" value="1"/>
</dbReference>
<dbReference type="OrthoDB" id="9799092at2"/>
<evidence type="ECO:0000313" key="2">
    <source>
        <dbReference type="EMBL" id="OJG85794.1"/>
    </source>
</evidence>
<reference evidence="1 3" key="2">
    <citation type="submission" date="2015-12" db="EMBL/GenBank/DDBJ databases">
        <authorList>
            <person name="Lauer A."/>
            <person name="Humrighouse B."/>
            <person name="Loparev V."/>
            <person name="Shewmaker P.L."/>
            <person name="Whitney A.M."/>
            <person name="McLaughlin R.W."/>
        </authorList>
    </citation>
    <scope>NUCLEOTIDE SEQUENCE [LARGE SCALE GENOMIC DNA]</scope>
    <source>
        <strain evidence="1 3">LMG 23085</strain>
    </source>
</reference>
<dbReference type="SUPFAM" id="SSF81301">
    <property type="entry name" value="Nucleotidyltransferase"/>
    <property type="match status" value="1"/>
</dbReference>
<dbReference type="Pfam" id="PF04229">
    <property type="entry name" value="GrpB"/>
    <property type="match status" value="1"/>
</dbReference>
<dbReference type="AlphaFoldDB" id="A0A0S3KEX5"/>
<dbReference type="Proteomes" id="UP000183039">
    <property type="component" value="Unassembled WGS sequence"/>
</dbReference>
<dbReference type="PANTHER" id="PTHR34822">
    <property type="entry name" value="GRPB DOMAIN PROTEIN (AFU_ORTHOLOGUE AFUA_1G01530)"/>
    <property type="match status" value="1"/>
</dbReference>
<dbReference type="InterPro" id="IPR007344">
    <property type="entry name" value="GrpB/CoaE"/>
</dbReference>
<keyword evidence="3" id="KW-1185">Reference proteome</keyword>
<dbReference type="RefSeq" id="WP_071879196.1">
    <property type="nucleotide sequence ID" value="NZ_JXLC01000035.1"/>
</dbReference>
<sequence length="178" mass="20603">MPRKIEVIAPQDKWSKCFEQEKSLLETILTQQIVSIEHIGSTAIKNSSAKPVIDILMVVKAIQEIDSYNLAFEKIGYTCLGENGISERRFFTKGGDNRSHHLHVFQEGNTEIKRHLVFRDFMNHHPEQTEAYSQLKINLAEKFPYDIESYVAGKDAFIKEIDQKAKIWYNRTASEEKN</sequence>
<proteinExistence type="predicted"/>
<reference evidence="2 4" key="1">
    <citation type="submission" date="2014-12" db="EMBL/GenBank/DDBJ databases">
        <title>Draft genome sequences of 29 type strains of Enterococci.</title>
        <authorList>
            <person name="Zhong Z."/>
            <person name="Sun Z."/>
            <person name="Liu W."/>
            <person name="Zhang W."/>
            <person name="Zhang H."/>
        </authorList>
    </citation>
    <scope>NUCLEOTIDE SEQUENCE [LARGE SCALE GENOMIC DNA]</scope>
    <source>
        <strain evidence="2 4">DSM 22801</strain>
    </source>
</reference>
<evidence type="ECO:0000313" key="1">
    <source>
        <dbReference type="EMBL" id="ALS02821.1"/>
    </source>
</evidence>
<dbReference type="InterPro" id="IPR043519">
    <property type="entry name" value="NT_sf"/>
</dbReference>
<dbReference type="PANTHER" id="PTHR34822:SF1">
    <property type="entry name" value="GRPB FAMILY PROTEIN"/>
    <property type="match status" value="1"/>
</dbReference>
<dbReference type="Proteomes" id="UP000065511">
    <property type="component" value="Chromosome"/>
</dbReference>
<protein>
    <recommendedName>
        <fullName evidence="5">GrpB family protein</fullName>
    </recommendedName>
</protein>
<dbReference type="KEGG" id="ess:ATZ33_15990"/>